<keyword evidence="2" id="KW-1185">Reference proteome</keyword>
<protein>
    <recommendedName>
        <fullName evidence="3">Spo0E like sporulation regulatory protein</fullName>
    </recommendedName>
</protein>
<evidence type="ECO:0000313" key="2">
    <source>
        <dbReference type="Proteomes" id="UP000776252"/>
    </source>
</evidence>
<reference evidence="1 2" key="1">
    <citation type="submission" date="2021-06" db="EMBL/GenBank/DDBJ databases">
        <title>Clostridia strains as spoilage organisms.</title>
        <authorList>
            <person name="Wambui J."/>
            <person name="Stephan R."/>
            <person name="Stevens M.J.A."/>
        </authorList>
    </citation>
    <scope>NUCLEOTIDE SEQUENCE [LARGE SCALE GENOMIC DNA]</scope>
    <source>
        <strain evidence="1 2">DSM 14204</strain>
    </source>
</reference>
<organism evidence="1 2">
    <name type="scientific">Clostridium frigoris</name>
    <dbReference type="NCBI Taxonomy" id="205327"/>
    <lineage>
        <taxon>Bacteria</taxon>
        <taxon>Bacillati</taxon>
        <taxon>Bacillota</taxon>
        <taxon>Clostridia</taxon>
        <taxon>Eubacteriales</taxon>
        <taxon>Clostridiaceae</taxon>
        <taxon>Clostridium</taxon>
    </lineage>
</organism>
<sequence>MKLNGDDYKQSIKMLTCLVEDTEFTIEDINDLTEDILELILILHGIRKNLKKQK</sequence>
<dbReference type="EMBL" id="JAHLDV010000074">
    <property type="protein sequence ID" value="MBU3161573.1"/>
    <property type="molecule type" value="Genomic_DNA"/>
</dbReference>
<dbReference type="Proteomes" id="UP000776252">
    <property type="component" value="Unassembled WGS sequence"/>
</dbReference>
<evidence type="ECO:0008006" key="3">
    <source>
        <dbReference type="Google" id="ProtNLM"/>
    </source>
</evidence>
<dbReference type="RefSeq" id="WP_216151441.1">
    <property type="nucleotide sequence ID" value="NZ_JAHLDV010000074.1"/>
</dbReference>
<comment type="caution">
    <text evidence="1">The sequence shown here is derived from an EMBL/GenBank/DDBJ whole genome shotgun (WGS) entry which is preliminary data.</text>
</comment>
<evidence type="ECO:0000313" key="1">
    <source>
        <dbReference type="EMBL" id="MBU3161573.1"/>
    </source>
</evidence>
<accession>A0ABS6BY87</accession>
<gene>
    <name evidence="1" type="ORF">KPL37_17845</name>
</gene>
<proteinExistence type="predicted"/>
<name>A0ABS6BY87_9CLOT</name>